<feature type="compositionally biased region" description="Polar residues" evidence="1">
    <location>
        <begin position="248"/>
        <end position="271"/>
    </location>
</feature>
<feature type="region of interest" description="Disordered" evidence="1">
    <location>
        <begin position="247"/>
        <end position="271"/>
    </location>
</feature>
<proteinExistence type="predicted"/>
<sequence length="295" mass="34238">MIRIKLNHNKNSNYVRSYFFFKPLALNFCASGKIEQSYKHRRQLDYWKFAHWILVDIPIFQERMPASDFSWSPHRQPLCHGIKRKLSVFAQSTESEMEEEQAGGDAVSIKRRCITLSTDISHDMNNMFEINHNDEQAYDLNNFNDNNNSNTPNRNSLHVHNQQTSQPQPPVQPAMPRYITSQLTNVFVQQTQLTCTVISHNQQPSPQGDMIMDLNDETYSNSQIDICSPPEPSHSAMDSDYVPDPEQYQLNKSTNSFGCRDGSSPNNYSTNSPVKSYCRPYWDNQDLRPYISDYY</sequence>
<accession>A0A8W8NG65</accession>
<evidence type="ECO:0000313" key="2">
    <source>
        <dbReference type="EnsemblMetazoa" id="G6818.3:cds"/>
    </source>
</evidence>
<reference evidence="2" key="1">
    <citation type="submission" date="2022-08" db="UniProtKB">
        <authorList>
            <consortium name="EnsemblMetazoa"/>
        </authorList>
    </citation>
    <scope>IDENTIFICATION</scope>
    <source>
        <strain evidence="2">05x7-T-G4-1.051#20</strain>
    </source>
</reference>
<name>A0A8W8NG65_MAGGI</name>
<dbReference type="Proteomes" id="UP000005408">
    <property type="component" value="Unassembled WGS sequence"/>
</dbReference>
<dbReference type="EnsemblMetazoa" id="G6818.3">
    <property type="protein sequence ID" value="G6818.3:cds"/>
    <property type="gene ID" value="G6818"/>
</dbReference>
<protein>
    <submittedName>
        <fullName evidence="2">Uncharacterized protein</fullName>
    </submittedName>
</protein>
<organism evidence="2 3">
    <name type="scientific">Magallana gigas</name>
    <name type="common">Pacific oyster</name>
    <name type="synonym">Crassostrea gigas</name>
    <dbReference type="NCBI Taxonomy" id="29159"/>
    <lineage>
        <taxon>Eukaryota</taxon>
        <taxon>Metazoa</taxon>
        <taxon>Spiralia</taxon>
        <taxon>Lophotrochozoa</taxon>
        <taxon>Mollusca</taxon>
        <taxon>Bivalvia</taxon>
        <taxon>Autobranchia</taxon>
        <taxon>Pteriomorphia</taxon>
        <taxon>Ostreida</taxon>
        <taxon>Ostreoidea</taxon>
        <taxon>Ostreidae</taxon>
        <taxon>Magallana</taxon>
    </lineage>
</organism>
<keyword evidence="3" id="KW-1185">Reference proteome</keyword>
<evidence type="ECO:0000313" key="3">
    <source>
        <dbReference type="Proteomes" id="UP000005408"/>
    </source>
</evidence>
<feature type="region of interest" description="Disordered" evidence="1">
    <location>
        <begin position="141"/>
        <end position="171"/>
    </location>
</feature>
<evidence type="ECO:0000256" key="1">
    <source>
        <dbReference type="SAM" id="MobiDB-lite"/>
    </source>
</evidence>
<dbReference type="AlphaFoldDB" id="A0A8W8NG65"/>
<feature type="compositionally biased region" description="Low complexity" evidence="1">
    <location>
        <begin position="141"/>
        <end position="155"/>
    </location>
</feature>